<proteinExistence type="predicted"/>
<evidence type="ECO:0000256" key="2">
    <source>
        <dbReference type="SAM" id="Phobius"/>
    </source>
</evidence>
<name>A0AAD8XI05_GLOAC</name>
<reference evidence="3" key="1">
    <citation type="submission" date="2021-12" db="EMBL/GenBank/DDBJ databases">
        <title>Comparative genomics, transcriptomics and evolutionary studies reveal genomic signatures of adaptation to plant cell wall in hemibiotrophic fungi.</title>
        <authorList>
            <consortium name="DOE Joint Genome Institute"/>
            <person name="Baroncelli R."/>
            <person name="Diaz J.F."/>
            <person name="Benocci T."/>
            <person name="Peng M."/>
            <person name="Battaglia E."/>
            <person name="Haridas S."/>
            <person name="Andreopoulos W."/>
            <person name="Labutti K."/>
            <person name="Pangilinan J."/>
            <person name="Floch G.L."/>
            <person name="Makela M.R."/>
            <person name="Henrissat B."/>
            <person name="Grigoriev I.V."/>
            <person name="Crouch J.A."/>
            <person name="De Vries R.P."/>
            <person name="Sukno S.A."/>
            <person name="Thon M.R."/>
        </authorList>
    </citation>
    <scope>NUCLEOTIDE SEQUENCE</scope>
    <source>
        <strain evidence="3">CBS 112980</strain>
    </source>
</reference>
<dbReference type="Proteomes" id="UP001244207">
    <property type="component" value="Unassembled WGS sequence"/>
</dbReference>
<feature type="region of interest" description="Disordered" evidence="1">
    <location>
        <begin position="238"/>
        <end position="259"/>
    </location>
</feature>
<keyword evidence="4" id="KW-1185">Reference proteome</keyword>
<feature type="transmembrane region" description="Helical" evidence="2">
    <location>
        <begin position="346"/>
        <end position="367"/>
    </location>
</feature>
<keyword evidence="2" id="KW-1133">Transmembrane helix</keyword>
<comment type="caution">
    <text evidence="3">The sequence shown here is derived from an EMBL/GenBank/DDBJ whole genome shotgun (WGS) entry which is preliminary data.</text>
</comment>
<sequence>MGGVPLQRHGVTRVFLQELPSDDVRGNDSTSGDDFPCRFPSLANNTAGFLSLITNQPNVSPFRWFRLESFDFIERTEEVMGRDRLGWVNVVRYLRFQNTGNKLQEFIMCRTRINRDWTVLDRSLLEEEFGLHQATASFASQLCEMNAMYRHLKTPPKWEKAFSLQFCHANLLSYTRFLLRFEEGFKKHKGVYTTRTELQQGNVEKITGDYQLIQQFSEIGDRMVIVIESLVEILQNAMQSPTESSTPTPTPRSNITLPTTSENPEIAAIDFELRLHIKQMSGSLSRLTATMEHDLRLLELRGEVKQMDDVQQPSILATIFLPLSISAGILSMQTRFKDLGSLLYDLFGVMILLGALALCSILVLNFVKFGTRHLAQIDMIAYWNMNSVEDMAKQKHQLAMYVLFRKFVPILWWLGLGLLSILVVVSFLVGMFEDIDLGARMLGYGIAILSLPVVIAVVLAFLVSAVAGVLKRREEAEKMGPMQNIMRFERLWHGKRGDA</sequence>
<feature type="compositionally biased region" description="Low complexity" evidence="1">
    <location>
        <begin position="240"/>
        <end position="253"/>
    </location>
</feature>
<dbReference type="GeneID" id="85392319"/>
<feature type="transmembrane region" description="Helical" evidence="2">
    <location>
        <begin position="410"/>
        <end position="432"/>
    </location>
</feature>
<organism evidence="3 4">
    <name type="scientific">Glomerella acutata</name>
    <name type="common">Colletotrichum acutatum</name>
    <dbReference type="NCBI Taxonomy" id="27357"/>
    <lineage>
        <taxon>Eukaryota</taxon>
        <taxon>Fungi</taxon>
        <taxon>Dikarya</taxon>
        <taxon>Ascomycota</taxon>
        <taxon>Pezizomycotina</taxon>
        <taxon>Sordariomycetes</taxon>
        <taxon>Hypocreomycetidae</taxon>
        <taxon>Glomerellales</taxon>
        <taxon>Glomerellaceae</taxon>
        <taxon>Colletotrichum</taxon>
        <taxon>Colletotrichum acutatum species complex</taxon>
    </lineage>
</organism>
<evidence type="ECO:0000313" key="3">
    <source>
        <dbReference type="EMBL" id="KAK1724050.1"/>
    </source>
</evidence>
<gene>
    <name evidence="3" type="ORF">BDZ83DRAFT_624000</name>
</gene>
<evidence type="ECO:0000256" key="1">
    <source>
        <dbReference type="SAM" id="MobiDB-lite"/>
    </source>
</evidence>
<dbReference type="RefSeq" id="XP_060364105.1">
    <property type="nucleotide sequence ID" value="XM_060508420.1"/>
</dbReference>
<feature type="transmembrane region" description="Helical" evidence="2">
    <location>
        <begin position="444"/>
        <end position="470"/>
    </location>
</feature>
<accession>A0AAD8XI05</accession>
<keyword evidence="2" id="KW-0812">Transmembrane</keyword>
<protein>
    <submittedName>
        <fullName evidence="3">Uncharacterized protein</fullName>
    </submittedName>
</protein>
<evidence type="ECO:0000313" key="4">
    <source>
        <dbReference type="Proteomes" id="UP001244207"/>
    </source>
</evidence>
<dbReference type="EMBL" id="JAHMHS010000056">
    <property type="protein sequence ID" value="KAK1724050.1"/>
    <property type="molecule type" value="Genomic_DNA"/>
</dbReference>
<keyword evidence="2" id="KW-0472">Membrane</keyword>
<dbReference type="AlphaFoldDB" id="A0AAD8XI05"/>